<name>A0A413B6Q1_BACSE</name>
<reference evidence="1 2" key="1">
    <citation type="submission" date="2018-08" db="EMBL/GenBank/DDBJ databases">
        <title>A genome reference for cultivated species of the human gut microbiota.</title>
        <authorList>
            <person name="Zou Y."/>
            <person name="Xue W."/>
            <person name="Luo G."/>
        </authorList>
    </citation>
    <scope>NUCLEOTIDE SEQUENCE [LARGE SCALE GENOMIC DNA]</scope>
    <source>
        <strain evidence="1 2">AF12-7</strain>
    </source>
</reference>
<evidence type="ECO:0000313" key="2">
    <source>
        <dbReference type="Proteomes" id="UP000285150"/>
    </source>
</evidence>
<organism evidence="1 2">
    <name type="scientific">Bacteroides stercoris</name>
    <dbReference type="NCBI Taxonomy" id="46506"/>
    <lineage>
        <taxon>Bacteria</taxon>
        <taxon>Pseudomonadati</taxon>
        <taxon>Bacteroidota</taxon>
        <taxon>Bacteroidia</taxon>
        <taxon>Bacteroidales</taxon>
        <taxon>Bacteroidaceae</taxon>
        <taxon>Bacteroides</taxon>
    </lineage>
</organism>
<evidence type="ECO:0000313" key="1">
    <source>
        <dbReference type="EMBL" id="RGW33527.1"/>
    </source>
</evidence>
<protein>
    <recommendedName>
        <fullName evidence="3">Tetratricopeptide repeat protein</fullName>
    </recommendedName>
</protein>
<accession>A0A413B6Q1</accession>
<dbReference type="EMBL" id="QSAF01000011">
    <property type="protein sequence ID" value="RGW33527.1"/>
    <property type="molecule type" value="Genomic_DNA"/>
</dbReference>
<sequence length="142" mass="16891">MDNMKNIGQQLFDILNFIDMSDKRESIDHLPFVQQLKDMWVATDSNKYNERNSKIIIVRIINELVQLNISEEIETWLCELDKISPKSPQYAMDFLRGKVYFQLKEYTKAAEYLKKSYNANKDFFCRQEQIFLKFINSDNEAG</sequence>
<proteinExistence type="predicted"/>
<dbReference type="SUPFAM" id="SSF81901">
    <property type="entry name" value="HCP-like"/>
    <property type="match status" value="1"/>
</dbReference>
<gene>
    <name evidence="1" type="ORF">DWV77_10310</name>
</gene>
<comment type="caution">
    <text evidence="1">The sequence shown here is derived from an EMBL/GenBank/DDBJ whole genome shotgun (WGS) entry which is preliminary data.</text>
</comment>
<dbReference type="AlphaFoldDB" id="A0A413B6Q1"/>
<dbReference type="Proteomes" id="UP000285150">
    <property type="component" value="Unassembled WGS sequence"/>
</dbReference>
<evidence type="ECO:0008006" key="3">
    <source>
        <dbReference type="Google" id="ProtNLM"/>
    </source>
</evidence>